<evidence type="ECO:0000259" key="5">
    <source>
        <dbReference type="PROSITE" id="PS51077"/>
    </source>
</evidence>
<dbReference type="GO" id="GO:0003700">
    <property type="term" value="F:DNA-binding transcription factor activity"/>
    <property type="evidence" value="ECO:0007669"/>
    <property type="project" value="TreeGrafter"/>
</dbReference>
<dbReference type="InterPro" id="IPR036390">
    <property type="entry name" value="WH_DNA-bd_sf"/>
</dbReference>
<dbReference type="SUPFAM" id="SSF55781">
    <property type="entry name" value="GAF domain-like"/>
    <property type="match status" value="1"/>
</dbReference>
<dbReference type="SUPFAM" id="SSF46785">
    <property type="entry name" value="Winged helix' DNA-binding domain"/>
    <property type="match status" value="1"/>
</dbReference>
<gene>
    <name evidence="7" type="ORF">EJC49_17795</name>
</gene>
<dbReference type="GO" id="GO:0045892">
    <property type="term" value="P:negative regulation of DNA-templated transcription"/>
    <property type="evidence" value="ECO:0007669"/>
    <property type="project" value="TreeGrafter"/>
</dbReference>
<dbReference type="Gene3D" id="3.30.450.40">
    <property type="match status" value="1"/>
</dbReference>
<dbReference type="InterPro" id="IPR014757">
    <property type="entry name" value="Tscrpt_reg_IclR_C"/>
</dbReference>
<evidence type="ECO:0000256" key="1">
    <source>
        <dbReference type="ARBA" id="ARBA00023015"/>
    </source>
</evidence>
<evidence type="ECO:0008006" key="9">
    <source>
        <dbReference type="Google" id="ProtNLM"/>
    </source>
</evidence>
<dbReference type="PROSITE" id="PS51077">
    <property type="entry name" value="HTH_ICLR"/>
    <property type="match status" value="1"/>
</dbReference>
<dbReference type="InterPro" id="IPR005471">
    <property type="entry name" value="Tscrpt_reg_IclR_N"/>
</dbReference>
<feature type="region of interest" description="Disordered" evidence="4">
    <location>
        <begin position="1"/>
        <end position="21"/>
    </location>
</feature>
<feature type="domain" description="IclR-ED" evidence="6">
    <location>
        <begin position="87"/>
        <end position="271"/>
    </location>
</feature>
<dbReference type="PANTHER" id="PTHR30136">
    <property type="entry name" value="HELIX-TURN-HELIX TRANSCRIPTIONAL REGULATOR, ICLR FAMILY"/>
    <property type="match status" value="1"/>
</dbReference>
<dbReference type="PROSITE" id="PS51078">
    <property type="entry name" value="ICLR_ED"/>
    <property type="match status" value="1"/>
</dbReference>
<dbReference type="Pfam" id="PF09339">
    <property type="entry name" value="HTH_IclR"/>
    <property type="match status" value="1"/>
</dbReference>
<reference evidence="7 8" key="1">
    <citation type="submission" date="2018-12" db="EMBL/GenBank/DDBJ databases">
        <title>Mesorhizobium carbonis sp. nov., isolated from coal mine water.</title>
        <authorList>
            <person name="Xin W."/>
            <person name="Xu Z."/>
            <person name="Xiang F."/>
            <person name="Zhang J."/>
            <person name="Xi L."/>
            <person name="Liu J."/>
        </authorList>
    </citation>
    <scope>NUCLEOTIDE SEQUENCE [LARGE SCALE GENOMIC DNA]</scope>
    <source>
        <strain evidence="7 8">B2.3</strain>
    </source>
</reference>
<dbReference type="AlphaFoldDB" id="A0A429YUA9"/>
<dbReference type="Pfam" id="PF01614">
    <property type="entry name" value="IclR_C"/>
    <property type="match status" value="1"/>
</dbReference>
<dbReference type="GO" id="GO:0003677">
    <property type="term" value="F:DNA binding"/>
    <property type="evidence" value="ECO:0007669"/>
    <property type="project" value="UniProtKB-KW"/>
</dbReference>
<evidence type="ECO:0000313" key="8">
    <source>
        <dbReference type="Proteomes" id="UP000278398"/>
    </source>
</evidence>
<dbReference type="SMART" id="SM00346">
    <property type="entry name" value="HTH_ICLR"/>
    <property type="match status" value="1"/>
</dbReference>
<dbReference type="InterPro" id="IPR011991">
    <property type="entry name" value="ArsR-like_HTH"/>
</dbReference>
<keyword evidence="3" id="KW-0804">Transcription</keyword>
<organism evidence="7 8">
    <name type="scientific">Aquibium carbonis</name>
    <dbReference type="NCBI Taxonomy" id="2495581"/>
    <lineage>
        <taxon>Bacteria</taxon>
        <taxon>Pseudomonadati</taxon>
        <taxon>Pseudomonadota</taxon>
        <taxon>Alphaproteobacteria</taxon>
        <taxon>Hyphomicrobiales</taxon>
        <taxon>Phyllobacteriaceae</taxon>
        <taxon>Aquibium</taxon>
    </lineage>
</organism>
<proteinExistence type="predicted"/>
<dbReference type="OrthoDB" id="9807558at2"/>
<keyword evidence="2" id="KW-0238">DNA-binding</keyword>
<keyword evidence="1" id="KW-0805">Transcription regulation</keyword>
<comment type="caution">
    <text evidence="7">The sequence shown here is derived from an EMBL/GenBank/DDBJ whole genome shotgun (WGS) entry which is preliminary data.</text>
</comment>
<dbReference type="InterPro" id="IPR029016">
    <property type="entry name" value="GAF-like_dom_sf"/>
</dbReference>
<evidence type="ECO:0000256" key="4">
    <source>
        <dbReference type="SAM" id="MobiDB-lite"/>
    </source>
</evidence>
<dbReference type="InterPro" id="IPR036388">
    <property type="entry name" value="WH-like_DNA-bd_sf"/>
</dbReference>
<accession>A0A429YUA9</accession>
<dbReference type="RefSeq" id="WP_126701281.1">
    <property type="nucleotide sequence ID" value="NZ_RWKW01000069.1"/>
</dbReference>
<name>A0A429YUA9_9HYPH</name>
<sequence length="273" mass="29631">MTRKPGKSTLARASGGDEGDGEQFGPVVRAIRLISALVRADQPLTGKEISELLDLPPSTVHRLLQLLSRIGIVERKGDGLRYHPGPEIYQIAYEVMRRQDVLARAQPYLQAIVDEFNITGAFWVYAPSVSLLTAGIVINSSHPLDFRPIAFAPRGLAWGSVGWSVLAHVSAAEVDRVVAAATLSPTGRVMPPRGELEQELAEIRRVGCAFSDSQTISSALGFAAAVFDYRKEVVGCLSATIPSMRYDPRDKPRYMSFIAGKARALSEDLGNLS</sequence>
<keyword evidence="8" id="KW-1185">Reference proteome</keyword>
<dbReference type="PANTHER" id="PTHR30136:SF24">
    <property type="entry name" value="HTH-TYPE TRANSCRIPTIONAL REPRESSOR ALLR"/>
    <property type="match status" value="1"/>
</dbReference>
<dbReference type="CDD" id="cd00090">
    <property type="entry name" value="HTH_ARSR"/>
    <property type="match status" value="1"/>
</dbReference>
<protein>
    <recommendedName>
        <fullName evidence="9">Transcriptional regulator, IclR family</fullName>
    </recommendedName>
</protein>
<evidence type="ECO:0000256" key="3">
    <source>
        <dbReference type="ARBA" id="ARBA00023163"/>
    </source>
</evidence>
<dbReference type="InterPro" id="IPR050707">
    <property type="entry name" value="HTH_MetabolicPath_Reg"/>
</dbReference>
<evidence type="ECO:0000313" key="7">
    <source>
        <dbReference type="EMBL" id="RST85031.1"/>
    </source>
</evidence>
<dbReference type="Gene3D" id="1.10.10.10">
    <property type="entry name" value="Winged helix-like DNA-binding domain superfamily/Winged helix DNA-binding domain"/>
    <property type="match status" value="1"/>
</dbReference>
<dbReference type="Proteomes" id="UP000278398">
    <property type="component" value="Unassembled WGS sequence"/>
</dbReference>
<evidence type="ECO:0000256" key="2">
    <source>
        <dbReference type="ARBA" id="ARBA00023125"/>
    </source>
</evidence>
<feature type="domain" description="HTH iclR-type" evidence="5">
    <location>
        <begin position="24"/>
        <end position="86"/>
    </location>
</feature>
<dbReference type="EMBL" id="RWKW01000069">
    <property type="protein sequence ID" value="RST85031.1"/>
    <property type="molecule type" value="Genomic_DNA"/>
</dbReference>
<evidence type="ECO:0000259" key="6">
    <source>
        <dbReference type="PROSITE" id="PS51078"/>
    </source>
</evidence>